<dbReference type="AlphaFoldDB" id="A0A8X7BTI6"/>
<dbReference type="EMBL" id="BMAV01003592">
    <property type="protein sequence ID" value="GFY43305.1"/>
    <property type="molecule type" value="Genomic_DNA"/>
</dbReference>
<sequence>MLMVGKSGRNANGVDIRDESFRGEFCGCDESFWGLLDARGEFCGLDARDEFCGTGEFRGNSAKWSTAGVAGGTP</sequence>
<protein>
    <submittedName>
        <fullName evidence="1">Uncharacterized protein</fullName>
    </submittedName>
</protein>
<evidence type="ECO:0000313" key="2">
    <source>
        <dbReference type="Proteomes" id="UP000886998"/>
    </source>
</evidence>
<dbReference type="Proteomes" id="UP000886998">
    <property type="component" value="Unassembled WGS sequence"/>
</dbReference>
<name>A0A8X7BTI6_9ARAC</name>
<evidence type="ECO:0000313" key="1">
    <source>
        <dbReference type="EMBL" id="GFY43305.1"/>
    </source>
</evidence>
<organism evidence="1 2">
    <name type="scientific">Trichonephila inaurata madagascariensis</name>
    <dbReference type="NCBI Taxonomy" id="2747483"/>
    <lineage>
        <taxon>Eukaryota</taxon>
        <taxon>Metazoa</taxon>
        <taxon>Ecdysozoa</taxon>
        <taxon>Arthropoda</taxon>
        <taxon>Chelicerata</taxon>
        <taxon>Arachnida</taxon>
        <taxon>Araneae</taxon>
        <taxon>Araneomorphae</taxon>
        <taxon>Entelegynae</taxon>
        <taxon>Araneoidea</taxon>
        <taxon>Nephilidae</taxon>
        <taxon>Trichonephila</taxon>
        <taxon>Trichonephila inaurata</taxon>
    </lineage>
</organism>
<proteinExistence type="predicted"/>
<keyword evidence="2" id="KW-1185">Reference proteome</keyword>
<accession>A0A8X7BTI6</accession>
<gene>
    <name evidence="1" type="ORF">TNIN_218821</name>
</gene>
<reference evidence="1" key="1">
    <citation type="submission" date="2020-08" db="EMBL/GenBank/DDBJ databases">
        <title>Multicomponent nature underlies the extraordinary mechanical properties of spider dragline silk.</title>
        <authorList>
            <person name="Kono N."/>
            <person name="Nakamura H."/>
            <person name="Mori M."/>
            <person name="Yoshida Y."/>
            <person name="Ohtoshi R."/>
            <person name="Malay A.D."/>
            <person name="Moran D.A.P."/>
            <person name="Tomita M."/>
            <person name="Numata K."/>
            <person name="Arakawa K."/>
        </authorList>
    </citation>
    <scope>NUCLEOTIDE SEQUENCE</scope>
</reference>
<comment type="caution">
    <text evidence="1">The sequence shown here is derived from an EMBL/GenBank/DDBJ whole genome shotgun (WGS) entry which is preliminary data.</text>
</comment>